<name>A0A9Q3P393_9BASI</name>
<feature type="region of interest" description="Disordered" evidence="1">
    <location>
        <begin position="16"/>
        <end position="60"/>
    </location>
</feature>
<proteinExistence type="predicted"/>
<comment type="caution">
    <text evidence="2">The sequence shown here is derived from an EMBL/GenBank/DDBJ whole genome shotgun (WGS) entry which is preliminary data.</text>
</comment>
<evidence type="ECO:0000313" key="3">
    <source>
        <dbReference type="Proteomes" id="UP000765509"/>
    </source>
</evidence>
<sequence>MEATIIQPQIKKIKYRNNQKREANKENSLLVSTRKSQASQPPQEGKKNKKNNWRKPYSPTYMIPRIQKDAIKNFLKMAKTLMEFKDKGEKRMQKPHFPKK</sequence>
<dbReference type="EMBL" id="AVOT02052883">
    <property type="protein sequence ID" value="MBW0547777.1"/>
    <property type="molecule type" value="Genomic_DNA"/>
</dbReference>
<evidence type="ECO:0000256" key="1">
    <source>
        <dbReference type="SAM" id="MobiDB-lite"/>
    </source>
</evidence>
<protein>
    <submittedName>
        <fullName evidence="2">Uncharacterized protein</fullName>
    </submittedName>
</protein>
<accession>A0A9Q3P393</accession>
<keyword evidence="3" id="KW-1185">Reference proteome</keyword>
<gene>
    <name evidence="2" type="ORF">O181_087492</name>
</gene>
<organism evidence="2 3">
    <name type="scientific">Austropuccinia psidii MF-1</name>
    <dbReference type="NCBI Taxonomy" id="1389203"/>
    <lineage>
        <taxon>Eukaryota</taxon>
        <taxon>Fungi</taxon>
        <taxon>Dikarya</taxon>
        <taxon>Basidiomycota</taxon>
        <taxon>Pucciniomycotina</taxon>
        <taxon>Pucciniomycetes</taxon>
        <taxon>Pucciniales</taxon>
        <taxon>Sphaerophragmiaceae</taxon>
        <taxon>Austropuccinia</taxon>
    </lineage>
</organism>
<feature type="compositionally biased region" description="Polar residues" evidence="1">
    <location>
        <begin position="26"/>
        <end position="42"/>
    </location>
</feature>
<reference evidence="2" key="1">
    <citation type="submission" date="2021-03" db="EMBL/GenBank/DDBJ databases">
        <title>Draft genome sequence of rust myrtle Austropuccinia psidii MF-1, a brazilian biotype.</title>
        <authorList>
            <person name="Quecine M.C."/>
            <person name="Pachon D.M.R."/>
            <person name="Bonatelli M.L."/>
            <person name="Correr F.H."/>
            <person name="Franceschini L.M."/>
            <person name="Leite T.F."/>
            <person name="Margarido G.R.A."/>
            <person name="Almeida C.A."/>
            <person name="Ferrarezi J.A."/>
            <person name="Labate C.A."/>
        </authorList>
    </citation>
    <scope>NUCLEOTIDE SEQUENCE</scope>
    <source>
        <strain evidence="2">MF-1</strain>
    </source>
</reference>
<evidence type="ECO:0000313" key="2">
    <source>
        <dbReference type="EMBL" id="MBW0547777.1"/>
    </source>
</evidence>
<dbReference type="Proteomes" id="UP000765509">
    <property type="component" value="Unassembled WGS sequence"/>
</dbReference>
<dbReference type="AlphaFoldDB" id="A0A9Q3P393"/>